<keyword evidence="1" id="KW-0560">Oxidoreductase</keyword>
<feature type="domain" description="D-isomer specific 2-hydroxyacid dehydrogenase NAD-binding" evidence="3">
    <location>
        <begin position="105"/>
        <end position="280"/>
    </location>
</feature>
<dbReference type="GO" id="GO:0051287">
    <property type="term" value="F:NAD binding"/>
    <property type="evidence" value="ECO:0007669"/>
    <property type="project" value="InterPro"/>
</dbReference>
<dbReference type="AlphaFoldDB" id="A0A1H9FYQ8"/>
<dbReference type="RefSeq" id="WP_074643229.1">
    <property type="nucleotide sequence ID" value="NZ_FOFU01000004.1"/>
</dbReference>
<dbReference type="Proteomes" id="UP000182360">
    <property type="component" value="Unassembled WGS sequence"/>
</dbReference>
<dbReference type="PANTHER" id="PTHR43333:SF1">
    <property type="entry name" value="D-ISOMER SPECIFIC 2-HYDROXYACID DEHYDROGENASE NAD-BINDING DOMAIN-CONTAINING PROTEIN"/>
    <property type="match status" value="1"/>
</dbReference>
<protein>
    <submittedName>
        <fullName evidence="4">Phosphoglycerate dehydrogenase</fullName>
    </submittedName>
</protein>
<dbReference type="Pfam" id="PF02826">
    <property type="entry name" value="2-Hacid_dh_C"/>
    <property type="match status" value="1"/>
</dbReference>
<dbReference type="PANTHER" id="PTHR43333">
    <property type="entry name" value="2-HACID_DH_C DOMAIN-CONTAINING PROTEIN"/>
    <property type="match status" value="1"/>
</dbReference>
<dbReference type="Gene3D" id="3.40.50.720">
    <property type="entry name" value="NAD(P)-binding Rossmann-like Domain"/>
    <property type="match status" value="2"/>
</dbReference>
<dbReference type="InterPro" id="IPR006140">
    <property type="entry name" value="D-isomer_DH_NAD-bd"/>
</dbReference>
<dbReference type="InterPro" id="IPR036291">
    <property type="entry name" value="NAD(P)-bd_dom_sf"/>
</dbReference>
<dbReference type="SUPFAM" id="SSF52283">
    <property type="entry name" value="Formate/glycerate dehydrogenase catalytic domain-like"/>
    <property type="match status" value="1"/>
</dbReference>
<dbReference type="SUPFAM" id="SSF51735">
    <property type="entry name" value="NAD(P)-binding Rossmann-fold domains"/>
    <property type="match status" value="1"/>
</dbReference>
<evidence type="ECO:0000313" key="4">
    <source>
        <dbReference type="EMBL" id="SEQ43010.1"/>
    </source>
</evidence>
<keyword evidence="2" id="KW-0520">NAD</keyword>
<accession>A0A1H9FYQ8</accession>
<evidence type="ECO:0000313" key="5">
    <source>
        <dbReference type="Proteomes" id="UP000182360"/>
    </source>
</evidence>
<dbReference type="EMBL" id="FOFU01000004">
    <property type="protein sequence ID" value="SEQ43010.1"/>
    <property type="molecule type" value="Genomic_DNA"/>
</dbReference>
<keyword evidence="5" id="KW-1185">Reference proteome</keyword>
<gene>
    <name evidence="4" type="ORF">SAMN04487977_104215</name>
</gene>
<evidence type="ECO:0000256" key="2">
    <source>
        <dbReference type="ARBA" id="ARBA00023027"/>
    </source>
</evidence>
<dbReference type="STRING" id="163.SAMN04487775_10170"/>
<dbReference type="CDD" id="cd05300">
    <property type="entry name" value="2-Hacid_dh_1"/>
    <property type="match status" value="1"/>
</dbReference>
<organism evidence="4 5">
    <name type="scientific">Treponema bryantii</name>
    <dbReference type="NCBI Taxonomy" id="163"/>
    <lineage>
        <taxon>Bacteria</taxon>
        <taxon>Pseudomonadati</taxon>
        <taxon>Spirochaetota</taxon>
        <taxon>Spirochaetia</taxon>
        <taxon>Spirochaetales</taxon>
        <taxon>Treponemataceae</taxon>
        <taxon>Treponema</taxon>
    </lineage>
</organism>
<evidence type="ECO:0000259" key="3">
    <source>
        <dbReference type="Pfam" id="PF02826"/>
    </source>
</evidence>
<evidence type="ECO:0000256" key="1">
    <source>
        <dbReference type="ARBA" id="ARBA00023002"/>
    </source>
</evidence>
<sequence length="319" mass="35329">MKILVINNMLEQKHLDLIKNTAVTLGHEVFFYTAEAEIPQSNFDADIIYGFAPSIVKTSKNLKWLCVPWAGVDSLMAPGYFANEDCLLTNAAGAYGVSIAEHMIAVSLVMMRRLNEFMEETRAGEWKSPREQRSLKDCRITVLGTGDIGTTFAKRVRAFEPASIIGVCRSGKSSETVYDKVFPVSELDSVLSETDLLAMSLPATAETRGILSRERIAMLPEGAYVVNVGRGSAIDEDALADAFESGHLAGAALDVFQTEPLPKDNRLWKIKNLLITPHVAGNMTLPYTRDKNVQMFCEDLKNFTKGEPLHYLVDRKLGY</sequence>
<proteinExistence type="predicted"/>
<reference evidence="4 5" key="1">
    <citation type="submission" date="2016-10" db="EMBL/GenBank/DDBJ databases">
        <authorList>
            <person name="de Groot N.N."/>
        </authorList>
    </citation>
    <scope>NUCLEOTIDE SEQUENCE [LARGE SCALE GENOMIC DNA]</scope>
    <source>
        <strain evidence="4 5">B25</strain>
    </source>
</reference>
<dbReference type="GO" id="GO:0016491">
    <property type="term" value="F:oxidoreductase activity"/>
    <property type="evidence" value="ECO:0007669"/>
    <property type="project" value="UniProtKB-KW"/>
</dbReference>
<name>A0A1H9FYQ8_9SPIR</name>